<dbReference type="InterPro" id="IPR050471">
    <property type="entry name" value="AB_hydrolase"/>
</dbReference>
<name>A0A927PKQ4_9ACTN</name>
<dbReference type="EMBL" id="JACYWE010000003">
    <property type="protein sequence ID" value="MBD8505983.1"/>
    <property type="molecule type" value="Genomic_DNA"/>
</dbReference>
<dbReference type="PANTHER" id="PTHR43433">
    <property type="entry name" value="HYDROLASE, ALPHA/BETA FOLD FAMILY PROTEIN"/>
    <property type="match status" value="1"/>
</dbReference>
<dbReference type="SUPFAM" id="SSF53474">
    <property type="entry name" value="alpha/beta-Hydrolases"/>
    <property type="match status" value="1"/>
</dbReference>
<dbReference type="GO" id="GO:0004806">
    <property type="term" value="F:triacylglycerol lipase activity"/>
    <property type="evidence" value="ECO:0007669"/>
    <property type="project" value="TreeGrafter"/>
</dbReference>
<evidence type="ECO:0000259" key="1">
    <source>
        <dbReference type="Pfam" id="PF00561"/>
    </source>
</evidence>
<dbReference type="GO" id="GO:0046503">
    <property type="term" value="P:glycerolipid catabolic process"/>
    <property type="evidence" value="ECO:0007669"/>
    <property type="project" value="TreeGrafter"/>
</dbReference>
<protein>
    <submittedName>
        <fullName evidence="2">Alpha/beta fold hydrolase</fullName>
    </submittedName>
</protein>
<dbReference type="PRINTS" id="PR00111">
    <property type="entry name" value="ABHYDROLASE"/>
</dbReference>
<dbReference type="AlphaFoldDB" id="A0A927PKQ4"/>
<organism evidence="2 3">
    <name type="scientific">Lolliginicoccus lacisalsi</name>
    <dbReference type="NCBI Taxonomy" id="2742202"/>
    <lineage>
        <taxon>Bacteria</taxon>
        <taxon>Bacillati</taxon>
        <taxon>Actinomycetota</taxon>
        <taxon>Actinomycetes</taxon>
        <taxon>Mycobacteriales</taxon>
        <taxon>Hoyosellaceae</taxon>
        <taxon>Lolliginicoccus</taxon>
    </lineage>
</organism>
<feature type="domain" description="AB hydrolase-1" evidence="1">
    <location>
        <begin position="42"/>
        <end position="144"/>
    </location>
</feature>
<accession>A0A927PKQ4</accession>
<sequence>MKPSPLAAREPTDPDSAAASRYVHTGGARIHYAVRGDAAAEPLVVLHGNGEDHTTLEAQIAAFSEQFRVIALDTRGHGRSVAGSEPWDFPLLARDVCAVLDAEGARSARFFGYSDGGNIILQMLLDHPQRVRSAVVVGANLDPAGLHPWARASMVVQKMLLGVVSRRLPCVRRSVRRLALMTDHPRIDPVRLRRAEVPVLVMAGEHDIVRAGHTALIARSLPASELHIMAGAGHDIPMARAAECAQRSLAFLRAA</sequence>
<proteinExistence type="predicted"/>
<dbReference type="Pfam" id="PF00561">
    <property type="entry name" value="Abhydrolase_1"/>
    <property type="match status" value="1"/>
</dbReference>
<evidence type="ECO:0000313" key="3">
    <source>
        <dbReference type="Proteomes" id="UP000642993"/>
    </source>
</evidence>
<keyword evidence="2" id="KW-0378">Hydrolase</keyword>
<dbReference type="RefSeq" id="WP_192038473.1">
    <property type="nucleotide sequence ID" value="NZ_JACYWE010000003.1"/>
</dbReference>
<dbReference type="Gene3D" id="3.40.50.1820">
    <property type="entry name" value="alpha/beta hydrolase"/>
    <property type="match status" value="1"/>
</dbReference>
<dbReference type="Proteomes" id="UP000642993">
    <property type="component" value="Unassembled WGS sequence"/>
</dbReference>
<dbReference type="PANTHER" id="PTHR43433:SF5">
    <property type="entry name" value="AB HYDROLASE-1 DOMAIN-CONTAINING PROTEIN"/>
    <property type="match status" value="1"/>
</dbReference>
<reference evidence="2" key="1">
    <citation type="submission" date="2020-09" db="EMBL/GenBank/DDBJ databases">
        <title>Hoyosella lacisalsi sp. nov., a halotolerant actinobacterium isolated from soil of Lake Gudzhirganskoe.</title>
        <authorList>
            <person name="Yang Q."/>
            <person name="Guo P.Y."/>
            <person name="Liu S.W."/>
            <person name="Li F.N."/>
            <person name="Sun C.H."/>
        </authorList>
    </citation>
    <scope>NUCLEOTIDE SEQUENCE</scope>
    <source>
        <strain evidence="2">G463</strain>
    </source>
</reference>
<dbReference type="InterPro" id="IPR029058">
    <property type="entry name" value="AB_hydrolase_fold"/>
</dbReference>
<dbReference type="InterPro" id="IPR000073">
    <property type="entry name" value="AB_hydrolase_1"/>
</dbReference>
<comment type="caution">
    <text evidence="2">The sequence shown here is derived from an EMBL/GenBank/DDBJ whole genome shotgun (WGS) entry which is preliminary data.</text>
</comment>
<evidence type="ECO:0000313" key="2">
    <source>
        <dbReference type="EMBL" id="MBD8505983.1"/>
    </source>
</evidence>
<keyword evidence="3" id="KW-1185">Reference proteome</keyword>
<gene>
    <name evidence="2" type="ORF">HT102_05740</name>
</gene>